<reference evidence="1 2" key="1">
    <citation type="journal article" date="2008" name="J. Bacteriol.">
        <title>'Candidatus Cloacamonas acidaminovorans': genome sequence reconstruction provides a first glimpse of a new bacterial division.</title>
        <authorList>
            <person name="Pelletier E."/>
            <person name="Kreimeyer A."/>
            <person name="Bocs S."/>
            <person name="Rouy Z."/>
            <person name="Gyapay G."/>
            <person name="Chouari R."/>
            <person name="Riviere D."/>
            <person name="Ganesan A."/>
            <person name="Daegelen P."/>
            <person name="Sghir A."/>
            <person name="Cohen G.N."/>
            <person name="Medigue C."/>
            <person name="Weissenbach J."/>
            <person name="Le Paslier D."/>
        </authorList>
    </citation>
    <scope>NUCLEOTIDE SEQUENCE [LARGE SCALE GENOMIC DNA]</scope>
    <source>
        <strain evidence="2">Evry</strain>
    </source>
</reference>
<dbReference type="STRING" id="459349.CLOAM0149"/>
<proteinExistence type="predicted"/>
<name>B0VIZ9_CLOAI</name>
<dbReference type="AlphaFoldDB" id="B0VIZ9"/>
<dbReference type="KEGG" id="caci:CLOAM0149"/>
<organism evidence="1 2">
    <name type="scientific">Cloacimonas acidaminovorans (strain Evry)</name>
    <dbReference type="NCBI Taxonomy" id="459349"/>
    <lineage>
        <taxon>Bacteria</taxon>
        <taxon>Pseudomonadati</taxon>
        <taxon>Candidatus Cloacimonadota</taxon>
        <taxon>Candidatus Cloacimonadia</taxon>
        <taxon>Candidatus Cloacimonadales</taxon>
        <taxon>Candidatus Cloacimonadaceae</taxon>
        <taxon>Candidatus Cloacimonas</taxon>
    </lineage>
</organism>
<evidence type="ECO:0000313" key="2">
    <source>
        <dbReference type="Proteomes" id="UP000002019"/>
    </source>
</evidence>
<dbReference type="OrthoDB" id="9818758at2"/>
<dbReference type="Proteomes" id="UP000002019">
    <property type="component" value="Chromosome"/>
</dbReference>
<sequence>MKLNGKTIYAQSSDIKSRTYLEYRKDMKKKAIAELEILEWLENKVKELYPHKYVKVYKSGGDKFLWFLRKGGVSREPDYIAEIDDKKIEFEFQYAEKADLEFYDFKLSKIAKSKKGNREPIEDKFFIYIHKPSFQYAIFKPEWVFNNSKYGMVEAWRTNAYRVPKEKFLSILKPDPNLKSICLSIDAKNFILNFQHQLIDINKDKLSNLLQSVIDEDKIVKIMPKDLDSFFKVCFILDNLNKIPQNANLWLIYLLTYINKDILLEDISKIVYCIDFLYLKISLTTNELNQVTLKVKELIVKIKGCYQNDGSYKSSLKSSPLEETRYALFSINLLEDLIQDIIYYYSVSELQPIKKIYENVNDLGKTYKLISEAK</sequence>
<dbReference type="RefSeq" id="WP_015423920.1">
    <property type="nucleotide sequence ID" value="NC_020449.1"/>
</dbReference>
<evidence type="ECO:0000313" key="1">
    <source>
        <dbReference type="EMBL" id="CAO80059.1"/>
    </source>
</evidence>
<dbReference type="eggNOG" id="ENOG5033T2H">
    <property type="taxonomic scope" value="Bacteria"/>
</dbReference>
<protein>
    <submittedName>
        <fullName evidence="1">Uncharacterized protein</fullName>
    </submittedName>
</protein>
<accession>B0VIZ9</accession>
<keyword evidence="2" id="KW-1185">Reference proteome</keyword>
<dbReference type="HOGENOM" id="CLU_739083_0_0_0"/>
<gene>
    <name evidence="1" type="ordered locus">CLOAM0149</name>
</gene>
<dbReference type="EMBL" id="CU466930">
    <property type="protein sequence ID" value="CAO80059.1"/>
    <property type="molecule type" value="Genomic_DNA"/>
</dbReference>